<name>A0A7C3VQA3_9CYAN</name>
<evidence type="ECO:0000256" key="3">
    <source>
        <dbReference type="ARBA" id="ARBA00022723"/>
    </source>
</evidence>
<protein>
    <submittedName>
        <fullName evidence="10">NAD-dependent malic enzyme</fullName>
    </submittedName>
</protein>
<comment type="cofactor">
    <cofactor evidence="1">
        <name>Mn(2+)</name>
        <dbReference type="ChEBI" id="CHEBI:29035"/>
    </cofactor>
</comment>
<organism evidence="10">
    <name type="scientific">Planktothricoides sp. SpSt-374</name>
    <dbReference type="NCBI Taxonomy" id="2282167"/>
    <lineage>
        <taxon>Bacteria</taxon>
        <taxon>Bacillati</taxon>
        <taxon>Cyanobacteriota</taxon>
        <taxon>Cyanophyceae</taxon>
        <taxon>Oscillatoriophycideae</taxon>
        <taxon>Oscillatoriales</taxon>
        <taxon>Oscillatoriaceae</taxon>
        <taxon>Planktothricoides</taxon>
    </lineage>
</organism>
<feature type="binding site" evidence="8">
    <location>
        <position position="213"/>
    </location>
    <ligand>
        <name>a divalent metal cation</name>
        <dbReference type="ChEBI" id="CHEBI:60240"/>
    </ligand>
</feature>
<dbReference type="InterPro" id="IPR012301">
    <property type="entry name" value="Malic_N_dom"/>
</dbReference>
<comment type="cofactor">
    <cofactor evidence="8">
        <name>Mg(2+)</name>
        <dbReference type="ChEBI" id="CHEBI:18420"/>
    </cofactor>
    <cofactor evidence="8">
        <name>Mn(2+)</name>
        <dbReference type="ChEBI" id="CHEBI:29035"/>
    </cofactor>
    <text evidence="8">Divalent metal cations. Prefers magnesium or manganese.</text>
</comment>
<dbReference type="InterPro" id="IPR036291">
    <property type="entry name" value="NAD(P)-bd_dom_sf"/>
</dbReference>
<dbReference type="EMBL" id="DSPX01000243">
    <property type="protein sequence ID" value="HGG03498.1"/>
    <property type="molecule type" value="Genomic_DNA"/>
</dbReference>
<feature type="active site" description="Proton acceptor" evidence="6">
    <location>
        <position position="170"/>
    </location>
</feature>
<evidence type="ECO:0000256" key="2">
    <source>
        <dbReference type="ARBA" id="ARBA00008785"/>
    </source>
</evidence>
<dbReference type="SUPFAM" id="SSF53223">
    <property type="entry name" value="Aminoacid dehydrogenase-like, N-terminal domain"/>
    <property type="match status" value="1"/>
</dbReference>
<dbReference type="GO" id="GO:0051287">
    <property type="term" value="F:NAD binding"/>
    <property type="evidence" value="ECO:0007669"/>
    <property type="project" value="InterPro"/>
</dbReference>
<gene>
    <name evidence="10" type="ORF">ENR15_23375</name>
</gene>
<feature type="active site" description="Proton donor" evidence="6">
    <location>
        <position position="115"/>
    </location>
</feature>
<feature type="binding site" evidence="8">
    <location>
        <position position="212"/>
    </location>
    <ligand>
        <name>a divalent metal cation</name>
        <dbReference type="ChEBI" id="CHEBI:60240"/>
    </ligand>
</feature>
<dbReference type="InterPro" id="IPR051674">
    <property type="entry name" value="Malate_Decarboxylase"/>
</dbReference>
<keyword evidence="3 8" id="KW-0479">Metal-binding</keyword>
<comment type="similarity">
    <text evidence="2">Belongs to the malic enzymes family.</text>
</comment>
<dbReference type="GO" id="GO:0004470">
    <property type="term" value="F:malic enzyme activity"/>
    <property type="evidence" value="ECO:0007669"/>
    <property type="project" value="InterPro"/>
</dbReference>
<keyword evidence="4" id="KW-0560">Oxidoreductase</keyword>
<dbReference type="Pfam" id="PF03949">
    <property type="entry name" value="Malic_M"/>
    <property type="match status" value="1"/>
</dbReference>
<dbReference type="PANTHER" id="PTHR43237:SF4">
    <property type="entry name" value="NADP-DEPENDENT MALIC ENZYME"/>
    <property type="match status" value="1"/>
</dbReference>
<dbReference type="AlphaFoldDB" id="A0A7C3VQA3"/>
<dbReference type="InterPro" id="IPR015884">
    <property type="entry name" value="Malic_enzyme_CS"/>
</dbReference>
<accession>A0A7C3VQA3</accession>
<evidence type="ECO:0000256" key="8">
    <source>
        <dbReference type="PIRSR" id="PIRSR000106-3"/>
    </source>
</evidence>
<dbReference type="InterPro" id="IPR045865">
    <property type="entry name" value="ACT-like_dom_sf"/>
</dbReference>
<dbReference type="Pfam" id="PF00390">
    <property type="entry name" value="malic"/>
    <property type="match status" value="1"/>
</dbReference>
<feature type="binding site" evidence="8">
    <location>
        <position position="238"/>
    </location>
    <ligand>
        <name>a divalent metal cation</name>
        <dbReference type="ChEBI" id="CHEBI:60240"/>
    </ligand>
</feature>
<dbReference type="InterPro" id="IPR002912">
    <property type="entry name" value="ACT_dom"/>
</dbReference>
<evidence type="ECO:0000259" key="9">
    <source>
        <dbReference type="PROSITE" id="PS51671"/>
    </source>
</evidence>
<dbReference type="Gene3D" id="3.40.50.720">
    <property type="entry name" value="NAD(P)-binding Rossmann-like Domain"/>
    <property type="match status" value="1"/>
</dbReference>
<dbReference type="Pfam" id="PF13291">
    <property type="entry name" value="ACT_4"/>
    <property type="match status" value="1"/>
</dbReference>
<dbReference type="SUPFAM" id="SSF55021">
    <property type="entry name" value="ACT-like"/>
    <property type="match status" value="1"/>
</dbReference>
<feature type="binding site" evidence="7">
    <location>
        <position position="359"/>
    </location>
    <ligand>
        <name>(S)-malate</name>
        <dbReference type="ChEBI" id="CHEBI:15589"/>
    </ligand>
</feature>
<evidence type="ECO:0000256" key="4">
    <source>
        <dbReference type="ARBA" id="ARBA00023002"/>
    </source>
</evidence>
<evidence type="ECO:0000256" key="5">
    <source>
        <dbReference type="ARBA" id="ARBA00029440"/>
    </source>
</evidence>
<dbReference type="PROSITE" id="PS51671">
    <property type="entry name" value="ACT"/>
    <property type="match status" value="1"/>
</dbReference>
<dbReference type="SMART" id="SM00919">
    <property type="entry name" value="Malic_M"/>
    <property type="match status" value="1"/>
</dbReference>
<dbReference type="FunFam" id="3.40.50.720:FF:000095">
    <property type="entry name" value="NADP-dependent malic enzyme"/>
    <property type="match status" value="1"/>
</dbReference>
<dbReference type="InterPro" id="IPR037062">
    <property type="entry name" value="Malic_N_dom_sf"/>
</dbReference>
<dbReference type="GO" id="GO:0016616">
    <property type="term" value="F:oxidoreductase activity, acting on the CH-OH group of donors, NAD or NADP as acceptor"/>
    <property type="evidence" value="ECO:0007669"/>
    <property type="project" value="InterPro"/>
</dbReference>
<dbReference type="InterPro" id="IPR012302">
    <property type="entry name" value="Malic_NAD-bd"/>
</dbReference>
<dbReference type="PROSITE" id="PS00331">
    <property type="entry name" value="MALIC_ENZYMES"/>
    <property type="match status" value="1"/>
</dbReference>
<sequence length="463" mass="49546">MVQLTPNSSFSVTIRLQLPNRAGMLAQVTSAIGAVGGNLGQIDLVEQTRKSIIRNLTVDCASSEHAEQITQAVKAIADVKVLEIYDRTFNLHRGGKIRMENKIELKTQGDLAMAYTPGVGRICMEIANNPQQIYNLTIKQNMVAIVTDGSAVLGLGNLGPGGALPVMEGKAMLFKTFAGVDAFPICLATQDTEEIIKTVKYIAPVFGGINLEDISAPRCFEIEARLRQELDIPVFHDDQHGTAIVTLAALINALKVVNKAIENVRIVFNGAGAAGVAVARLLRKGGVRYISMCDSKGLLSFDRPDLTEEKREFAVEKGGSLADALVGADVFIGLSVPGVLTPEMVRSMAPNPIVFAMSNPIPEIQPELVVDDVAVIATGRSDYPNQINNVLAFPGIFRGALDCRAKTITQTMYLEAAQAIAALVKPSDLDRENIIPSVFDERVVTAVSAAVQQAARKEGIAGV</sequence>
<reference evidence="10" key="1">
    <citation type="journal article" date="2020" name="mSystems">
        <title>Genome- and Community-Level Interaction Insights into Carbon Utilization and Element Cycling Functions of Hydrothermarchaeota in Hydrothermal Sediment.</title>
        <authorList>
            <person name="Zhou Z."/>
            <person name="Liu Y."/>
            <person name="Xu W."/>
            <person name="Pan J."/>
            <person name="Luo Z.H."/>
            <person name="Li M."/>
        </authorList>
    </citation>
    <scope>NUCLEOTIDE SEQUENCE [LARGE SCALE GENOMIC DNA]</scope>
    <source>
        <strain evidence="10">SpSt-374</strain>
    </source>
</reference>
<evidence type="ECO:0000256" key="6">
    <source>
        <dbReference type="PIRSR" id="PIRSR000106-1"/>
    </source>
</evidence>
<proteinExistence type="inferred from homology"/>
<comment type="pathway">
    <text evidence="5">Amino-acid biosynthesis.</text>
</comment>
<dbReference type="Gene3D" id="3.30.70.260">
    <property type="match status" value="1"/>
</dbReference>
<dbReference type="InterPro" id="IPR001891">
    <property type="entry name" value="Malic_OxRdtase"/>
</dbReference>
<dbReference type="CDD" id="cd05311">
    <property type="entry name" value="NAD_bind_2_malic_enz"/>
    <property type="match status" value="1"/>
</dbReference>
<dbReference type="FunFam" id="3.40.50.10380:FF:000003">
    <property type="entry name" value="NADP-dependent malic enzyme"/>
    <property type="match status" value="1"/>
</dbReference>
<dbReference type="InterPro" id="IPR045213">
    <property type="entry name" value="Malic_NAD-bd_bact_type"/>
</dbReference>
<dbReference type="GO" id="GO:0046872">
    <property type="term" value="F:metal ion binding"/>
    <property type="evidence" value="ECO:0007669"/>
    <property type="project" value="UniProtKB-KW"/>
</dbReference>
<dbReference type="InterPro" id="IPR046346">
    <property type="entry name" value="Aminoacid_DH-like_N_sf"/>
</dbReference>
<comment type="caution">
    <text evidence="10">The sequence shown here is derived from an EMBL/GenBank/DDBJ whole genome shotgun (WGS) entry which is preliminary data.</text>
</comment>
<feature type="domain" description="ACT" evidence="9">
    <location>
        <begin position="13"/>
        <end position="87"/>
    </location>
</feature>
<evidence type="ECO:0000313" key="10">
    <source>
        <dbReference type="EMBL" id="HGG03498.1"/>
    </source>
</evidence>
<evidence type="ECO:0000256" key="7">
    <source>
        <dbReference type="PIRSR" id="PIRSR000106-2"/>
    </source>
</evidence>
<feature type="binding site" evidence="7">
    <location>
        <position position="388"/>
    </location>
    <ligand>
        <name>(S)-malate</name>
        <dbReference type="ChEBI" id="CHEBI:15589"/>
    </ligand>
</feature>
<dbReference type="SUPFAM" id="SSF51735">
    <property type="entry name" value="NAD(P)-binding Rossmann-fold domains"/>
    <property type="match status" value="1"/>
</dbReference>
<dbReference type="CDD" id="cd04887">
    <property type="entry name" value="ACT_MalLac-Enz"/>
    <property type="match status" value="1"/>
</dbReference>
<dbReference type="SMART" id="SM01274">
    <property type="entry name" value="malic"/>
    <property type="match status" value="1"/>
</dbReference>
<dbReference type="Gene3D" id="3.40.50.10380">
    <property type="entry name" value="Malic enzyme, N-terminal domain"/>
    <property type="match status" value="1"/>
</dbReference>
<evidence type="ECO:0000256" key="1">
    <source>
        <dbReference type="ARBA" id="ARBA00001936"/>
    </source>
</evidence>
<dbReference type="PANTHER" id="PTHR43237">
    <property type="entry name" value="NADP-DEPENDENT MALIC ENZYME"/>
    <property type="match status" value="1"/>
</dbReference>
<dbReference type="PIRSF" id="PIRSF000106">
    <property type="entry name" value="ME"/>
    <property type="match status" value="1"/>
</dbReference>